<evidence type="ECO:0000313" key="4">
    <source>
        <dbReference type="Proteomes" id="UP000244201"/>
    </source>
</evidence>
<evidence type="ECO:0000256" key="1">
    <source>
        <dbReference type="ARBA" id="ARBA00045876"/>
    </source>
</evidence>
<dbReference type="InterPro" id="IPR004155">
    <property type="entry name" value="PBS_lyase_HEAT"/>
</dbReference>
<keyword evidence="2" id="KW-0812">Transmembrane</keyword>
<dbReference type="InterPro" id="IPR016024">
    <property type="entry name" value="ARM-type_fold"/>
</dbReference>
<dbReference type="EMBL" id="CP026304">
    <property type="protein sequence ID" value="AVZ73744.1"/>
    <property type="molecule type" value="Genomic_DNA"/>
</dbReference>
<dbReference type="Gene3D" id="1.25.10.10">
    <property type="entry name" value="Leucine-rich Repeat Variant"/>
    <property type="match status" value="2"/>
</dbReference>
<dbReference type="AlphaFoldDB" id="A0A2R4T3S7"/>
<accession>A0A2R4T3S7</accession>
<dbReference type="GO" id="GO:0016491">
    <property type="term" value="F:oxidoreductase activity"/>
    <property type="evidence" value="ECO:0007669"/>
    <property type="project" value="TreeGrafter"/>
</dbReference>
<dbReference type="KEGG" id="slk:SLUN_17735"/>
<keyword evidence="2" id="KW-0472">Membrane</keyword>
<name>A0A2R4T3S7_9ACTN</name>
<dbReference type="InterPro" id="IPR021133">
    <property type="entry name" value="HEAT_type_2"/>
</dbReference>
<protein>
    <recommendedName>
        <fullName evidence="5">HEAT repeat domain-containing protein</fullName>
    </recommendedName>
</protein>
<comment type="function">
    <text evidence="1">Catalyzes the hydroxylation of the N(6)-(4-aminobutyl)-L-lysine intermediate produced by deoxyhypusine synthase/DHPS on a critical lysine of the eukaryotic translation initiation factor 5A/eIF-5A. This is the second step of the post-translational modification of that lysine into an unusual amino acid residue named hypusine. Hypusination is unique to mature eIF-5A factor and is essential for its function.</text>
</comment>
<keyword evidence="2" id="KW-1133">Transmembrane helix</keyword>
<dbReference type="PANTHER" id="PTHR12697:SF5">
    <property type="entry name" value="DEOXYHYPUSINE HYDROXYLASE"/>
    <property type="match status" value="1"/>
</dbReference>
<sequence length="455" mass="48160">MRGYMDHEGTPIADTGAGHVRDVCGAGCRWVGSCVARQGQGRPHHAVRAAPAGLGRTSGSRAAWSAVHGVLPRLGPRPPRSRAAAGRVGRPAMAFAVTVALYASLVLILFCVLILLVCRMVRNRLDRLQSQRVKELRPLVLASAVGEDDEALEQLVQLDRRSWRMVEPSVLSLLSQMQGEAHEALTAVLVRRGLVDRALEDLGRRGRVRRARAAGVLALTGPTLREDPVVGPRARQALEILLDDADPTVRAAAVRALGRFGDEAGARALLGHLSGRRQVASGLVSHALLRIAFPAVPGLLEAARSDDLQIRALALELLSLIGDRAAVPQLLEALRDDQGVVRASAAQALGQMGEHSAVGPLLTMLSTDTSPRVAAAAAEALGAIGDRRAIVSLASAVGRPHFRSAHAAAQSLLRLGPQGEETLRQLVRDEPTAEAHASEALAQLSLRRSAGRTTS</sequence>
<evidence type="ECO:0000313" key="3">
    <source>
        <dbReference type="EMBL" id="AVZ73744.1"/>
    </source>
</evidence>
<evidence type="ECO:0008006" key="5">
    <source>
        <dbReference type="Google" id="ProtNLM"/>
    </source>
</evidence>
<dbReference type="Proteomes" id="UP000244201">
    <property type="component" value="Chromosome"/>
</dbReference>
<evidence type="ECO:0000256" key="2">
    <source>
        <dbReference type="SAM" id="Phobius"/>
    </source>
</evidence>
<dbReference type="InterPro" id="IPR011989">
    <property type="entry name" value="ARM-like"/>
</dbReference>
<dbReference type="PROSITE" id="PS50077">
    <property type="entry name" value="HEAT_REPEAT"/>
    <property type="match status" value="1"/>
</dbReference>
<reference evidence="3 4" key="1">
    <citation type="submission" date="2018-01" db="EMBL/GenBank/DDBJ databases">
        <title>Complete genome sequence of Streptomyces lunaelactis MM109T, a Ferroverdin A producer isolated from cave moonmilk deposits.</title>
        <authorList>
            <person name="Naome A."/>
            <person name="Martinet L."/>
            <person name="Maciejewska M."/>
            <person name="Anderssen S."/>
            <person name="Adam D."/>
            <person name="Tenconi E."/>
            <person name="Deflandre B."/>
            <person name="Arguelles-Arias A."/>
            <person name="Calusinska M."/>
            <person name="Copieters W."/>
            <person name="Karim L."/>
            <person name="Hanikenne M."/>
            <person name="Baurain D."/>
            <person name="van Wezel G."/>
            <person name="Smargiasso N."/>
            <person name="de Pauw E."/>
            <person name="Delfosse P."/>
            <person name="Rigali S."/>
        </authorList>
    </citation>
    <scope>NUCLEOTIDE SEQUENCE [LARGE SCALE GENOMIC DNA]</scope>
    <source>
        <strain evidence="3 4">MM109</strain>
    </source>
</reference>
<dbReference type="Pfam" id="PF13646">
    <property type="entry name" value="HEAT_2"/>
    <property type="match status" value="2"/>
</dbReference>
<gene>
    <name evidence="3" type="ORF">SLUN_17735</name>
</gene>
<feature type="transmembrane region" description="Helical" evidence="2">
    <location>
        <begin position="92"/>
        <end position="118"/>
    </location>
</feature>
<organism evidence="3 4">
    <name type="scientific">Streptomyces lunaelactis</name>
    <dbReference type="NCBI Taxonomy" id="1535768"/>
    <lineage>
        <taxon>Bacteria</taxon>
        <taxon>Bacillati</taxon>
        <taxon>Actinomycetota</taxon>
        <taxon>Actinomycetes</taxon>
        <taxon>Kitasatosporales</taxon>
        <taxon>Streptomycetaceae</taxon>
        <taxon>Streptomyces</taxon>
    </lineage>
</organism>
<dbReference type="SMART" id="SM00567">
    <property type="entry name" value="EZ_HEAT"/>
    <property type="match status" value="5"/>
</dbReference>
<keyword evidence="4" id="KW-1185">Reference proteome</keyword>
<proteinExistence type="predicted"/>
<dbReference type="PANTHER" id="PTHR12697">
    <property type="entry name" value="PBS LYASE HEAT-LIKE PROTEIN"/>
    <property type="match status" value="1"/>
</dbReference>
<dbReference type="SUPFAM" id="SSF48371">
    <property type="entry name" value="ARM repeat"/>
    <property type="match status" value="1"/>
</dbReference>